<protein>
    <submittedName>
        <fullName evidence="9">Accessory gene regulator B family protein</fullName>
    </submittedName>
</protein>
<feature type="transmembrane region" description="Helical" evidence="8">
    <location>
        <begin position="43"/>
        <end position="68"/>
    </location>
</feature>
<feature type="transmembrane region" description="Helical" evidence="8">
    <location>
        <begin position="146"/>
        <end position="172"/>
    </location>
</feature>
<feature type="transmembrane region" description="Helical" evidence="8">
    <location>
        <begin position="105"/>
        <end position="125"/>
    </location>
</feature>
<reference evidence="10" key="1">
    <citation type="submission" date="2023-11" db="EMBL/GenBank/DDBJ databases">
        <title>Genome Sequence of Bacillus pseudomycoides stain BUPM19.</title>
        <authorList>
            <person name="Farhat A."/>
        </authorList>
    </citation>
    <scope>NUCLEOTIDE SEQUENCE [LARGE SCALE GENOMIC DNA]</scope>
    <source>
        <strain evidence="10">BUPM19</strain>
    </source>
</reference>
<evidence type="ECO:0000256" key="7">
    <source>
        <dbReference type="ARBA" id="ARBA00023136"/>
    </source>
</evidence>
<evidence type="ECO:0000256" key="6">
    <source>
        <dbReference type="ARBA" id="ARBA00022989"/>
    </source>
</evidence>
<keyword evidence="2" id="KW-0673">Quorum sensing</keyword>
<evidence type="ECO:0000313" key="9">
    <source>
        <dbReference type="EMBL" id="MDZ5607873.1"/>
    </source>
</evidence>
<gene>
    <name evidence="9" type="ORF">U2I54_12385</name>
</gene>
<dbReference type="Proteomes" id="UP001291930">
    <property type="component" value="Unassembled WGS sequence"/>
</dbReference>
<evidence type="ECO:0000256" key="4">
    <source>
        <dbReference type="ARBA" id="ARBA00022692"/>
    </source>
</evidence>
<evidence type="ECO:0000256" key="1">
    <source>
        <dbReference type="ARBA" id="ARBA00022475"/>
    </source>
</evidence>
<keyword evidence="7 8" id="KW-0472">Membrane</keyword>
<keyword evidence="10" id="KW-1185">Reference proteome</keyword>
<dbReference type="Pfam" id="PF04647">
    <property type="entry name" value="AgrB"/>
    <property type="match status" value="1"/>
</dbReference>
<sequence>MELTASEQRFIQYYKGIKTINELEKVKLAYGYRVVVREVKKLVIVYSIALLLGLFWELLVVQIGFLIFRQVSYGLHCPSFKSCIFVSCIIFPSLTWFAINTSISGLTIWILYICALALLCLMGPVSSQKTAVRGEAHRRFLRKKMYKRMVVLTGLLFLLPQSIAILLIAGVLMETVLVSLSWINSKEEF</sequence>
<keyword evidence="3" id="KW-0645">Protease</keyword>
<keyword evidence="5" id="KW-0378">Hydrolase</keyword>
<evidence type="ECO:0000256" key="5">
    <source>
        <dbReference type="ARBA" id="ARBA00022801"/>
    </source>
</evidence>
<proteinExistence type="predicted"/>
<accession>A0ABU5JWP8</accession>
<dbReference type="EMBL" id="JAXOVW010000023">
    <property type="protein sequence ID" value="MDZ5607873.1"/>
    <property type="molecule type" value="Genomic_DNA"/>
</dbReference>
<organism evidence="9 10">
    <name type="scientific">Bacillus bingmayongensis</name>
    <dbReference type="NCBI Taxonomy" id="1150157"/>
    <lineage>
        <taxon>Bacteria</taxon>
        <taxon>Bacillati</taxon>
        <taxon>Bacillota</taxon>
        <taxon>Bacilli</taxon>
        <taxon>Bacillales</taxon>
        <taxon>Bacillaceae</taxon>
        <taxon>Bacillus</taxon>
    </lineage>
</organism>
<dbReference type="RefSeq" id="WP_374217868.1">
    <property type="nucleotide sequence ID" value="NZ_JAXOVW010000023.1"/>
</dbReference>
<comment type="caution">
    <text evidence="9">The sequence shown here is derived from an EMBL/GenBank/DDBJ whole genome shotgun (WGS) entry which is preliminary data.</text>
</comment>
<keyword evidence="1" id="KW-1003">Cell membrane</keyword>
<keyword evidence="6 8" id="KW-1133">Transmembrane helix</keyword>
<evidence type="ECO:0000313" key="10">
    <source>
        <dbReference type="Proteomes" id="UP001291930"/>
    </source>
</evidence>
<dbReference type="InterPro" id="IPR006741">
    <property type="entry name" value="AgrB"/>
</dbReference>
<evidence type="ECO:0000256" key="8">
    <source>
        <dbReference type="SAM" id="Phobius"/>
    </source>
</evidence>
<evidence type="ECO:0000256" key="2">
    <source>
        <dbReference type="ARBA" id="ARBA00022654"/>
    </source>
</evidence>
<evidence type="ECO:0000256" key="3">
    <source>
        <dbReference type="ARBA" id="ARBA00022670"/>
    </source>
</evidence>
<name>A0ABU5JWP8_9BACI</name>
<keyword evidence="4 8" id="KW-0812">Transmembrane</keyword>
<dbReference type="SMART" id="SM00793">
    <property type="entry name" value="AgrB"/>
    <property type="match status" value="1"/>
</dbReference>